<sequence>MSQGKETTVLFLSLLITAGLAGGGYLFFTQQGKSSLSNISSNSSSSSSSSPNGNAANPPSSPSTDLKIDTSLPNPNVLEMDGSTTMVAMIKELRNAFSQVNPNIPTTFGLPDGKPTGSSQGLKNLMEGTVTIAASSRPLKPEEAKSEIQLVPIAKDAITIVVGINNPFKGNLTKEQLRDIYQGKISNWSQVGGSNQPIKVINRALSSGTRGTFQDIVLLGQDFVPDSPNFITWKQDETTAILRELGDTGISYATVSQVEKQEIVRIIAIDGVNPTDIVAVKEGKYPLSRSLFLAIKKKTSPIAKQFIEFAISPQGQQIVQRLGFIPIQLEVTH</sequence>
<protein>
    <submittedName>
        <fullName evidence="4">Phosphate ABC transporter substrate-binding protein</fullName>
    </submittedName>
</protein>
<accession>A0A9X4M4D4</accession>
<evidence type="ECO:0000256" key="1">
    <source>
        <dbReference type="ARBA" id="ARBA00022729"/>
    </source>
</evidence>
<keyword evidence="5" id="KW-1185">Reference proteome</keyword>
<dbReference type="AlphaFoldDB" id="A0A9X4M4D4"/>
<feature type="region of interest" description="Disordered" evidence="2">
    <location>
        <begin position="37"/>
        <end position="74"/>
    </location>
</feature>
<dbReference type="Proteomes" id="UP001152872">
    <property type="component" value="Unassembled WGS sequence"/>
</dbReference>
<comment type="caution">
    <text evidence="4">The sequence shown here is derived from an EMBL/GenBank/DDBJ whole genome shotgun (WGS) entry which is preliminary data.</text>
</comment>
<keyword evidence="1" id="KW-0732">Signal</keyword>
<dbReference type="SUPFAM" id="SSF53850">
    <property type="entry name" value="Periplasmic binding protein-like II"/>
    <property type="match status" value="1"/>
</dbReference>
<proteinExistence type="predicted"/>
<dbReference type="Pfam" id="PF12849">
    <property type="entry name" value="PBP_like_2"/>
    <property type="match status" value="1"/>
</dbReference>
<dbReference type="PANTHER" id="PTHR30570:SF1">
    <property type="entry name" value="PHOSPHATE-BINDING PROTEIN PSTS"/>
    <property type="match status" value="1"/>
</dbReference>
<dbReference type="RefSeq" id="WP_009625532.1">
    <property type="nucleotide sequence ID" value="NZ_VBTY01000013.1"/>
</dbReference>
<dbReference type="Gene3D" id="3.40.190.10">
    <property type="entry name" value="Periplasmic binding protein-like II"/>
    <property type="match status" value="2"/>
</dbReference>
<evidence type="ECO:0000313" key="4">
    <source>
        <dbReference type="EMBL" id="MDG3493493.1"/>
    </source>
</evidence>
<evidence type="ECO:0000313" key="5">
    <source>
        <dbReference type="Proteomes" id="UP001152872"/>
    </source>
</evidence>
<dbReference type="InterPro" id="IPR050811">
    <property type="entry name" value="Phosphate_ABC_transporter"/>
</dbReference>
<dbReference type="InterPro" id="IPR024370">
    <property type="entry name" value="PBP_domain"/>
</dbReference>
<organism evidence="4 5">
    <name type="scientific">Pseudanabaena catenata USMAC16</name>
    <dbReference type="NCBI Taxonomy" id="1855837"/>
    <lineage>
        <taxon>Bacteria</taxon>
        <taxon>Bacillati</taxon>
        <taxon>Cyanobacteriota</taxon>
        <taxon>Cyanophyceae</taxon>
        <taxon>Pseudanabaenales</taxon>
        <taxon>Pseudanabaenaceae</taxon>
        <taxon>Pseudanabaena</taxon>
    </lineage>
</organism>
<dbReference type="PANTHER" id="PTHR30570">
    <property type="entry name" value="PERIPLASMIC PHOSPHATE BINDING COMPONENT OF PHOSPHATE ABC TRANSPORTER"/>
    <property type="match status" value="1"/>
</dbReference>
<evidence type="ECO:0000256" key="2">
    <source>
        <dbReference type="SAM" id="MobiDB-lite"/>
    </source>
</evidence>
<reference evidence="4" key="1">
    <citation type="submission" date="2019-05" db="EMBL/GenBank/DDBJ databases">
        <title>Whole genome sequencing of Pseudanabaena catenata USMAC16.</title>
        <authorList>
            <person name="Khan Z."/>
            <person name="Omar W.M."/>
            <person name="Convey P."/>
            <person name="Merican F."/>
            <person name="Najimudin N."/>
        </authorList>
    </citation>
    <scope>NUCLEOTIDE SEQUENCE</scope>
    <source>
        <strain evidence="4">USMAC16</strain>
    </source>
</reference>
<feature type="compositionally biased region" description="Low complexity" evidence="2">
    <location>
        <begin position="37"/>
        <end position="58"/>
    </location>
</feature>
<feature type="domain" description="PBP" evidence="3">
    <location>
        <begin position="73"/>
        <end position="313"/>
    </location>
</feature>
<evidence type="ECO:0000259" key="3">
    <source>
        <dbReference type="Pfam" id="PF12849"/>
    </source>
</evidence>
<dbReference type="EMBL" id="VBTY01000013">
    <property type="protein sequence ID" value="MDG3493493.1"/>
    <property type="molecule type" value="Genomic_DNA"/>
</dbReference>
<name>A0A9X4M4D4_9CYAN</name>
<dbReference type="CDD" id="cd13653">
    <property type="entry name" value="PBP2_phosphate_like_1"/>
    <property type="match status" value="1"/>
</dbReference>
<gene>
    <name evidence="4" type="ORF">FEV09_02880</name>
</gene>